<dbReference type="InterPro" id="IPR011006">
    <property type="entry name" value="CheY-like_superfamily"/>
</dbReference>
<dbReference type="KEGG" id="ppd:Ppro_3590"/>
<sequence>MDPETANNRELWIMGVAPGTGRERLLSSYLAAGGYRNRPERIENLGDERPLGIVLDISPFSDDGWGLLLRIKNDPLTRNIPVLPVFLSETGKVGGVFPVAGFFTLPVDENHLFDRLAVFGLTEDAETWDLQALVVSRTGEEKLSKAIESLGFEVVKAYTGKETLALTSIHPRYMAFASLMLPDMTVFELLEKFRHYPYSSNTPIFALLKDDMKEGEKSAMSREVANLVSKKELTREQFLAHLRRRE</sequence>
<dbReference type="RefSeq" id="WP_011737395.1">
    <property type="nucleotide sequence ID" value="NC_008609.1"/>
</dbReference>
<dbReference type="EMBL" id="CP000482">
    <property type="protein sequence ID" value="ABL01182.1"/>
    <property type="molecule type" value="Genomic_DNA"/>
</dbReference>
<dbReference type="eggNOG" id="COG0784">
    <property type="taxonomic scope" value="Bacteria"/>
</dbReference>
<dbReference type="HOGENOM" id="CLU_1132328_0_0_7"/>
<dbReference type="OrthoDB" id="5394939at2"/>
<organism evidence="1 2">
    <name type="scientific">Pelobacter propionicus (strain DSM 2379 / NBRC 103807 / OttBd1)</name>
    <dbReference type="NCBI Taxonomy" id="338966"/>
    <lineage>
        <taxon>Bacteria</taxon>
        <taxon>Pseudomonadati</taxon>
        <taxon>Thermodesulfobacteriota</taxon>
        <taxon>Desulfuromonadia</taxon>
        <taxon>Desulfuromonadales</taxon>
        <taxon>Desulfuromonadaceae</taxon>
        <taxon>Pelobacter</taxon>
    </lineage>
</organism>
<name>A1AV11_PELPD</name>
<dbReference type="AlphaFoldDB" id="A1AV11"/>
<dbReference type="SUPFAM" id="SSF52172">
    <property type="entry name" value="CheY-like"/>
    <property type="match status" value="1"/>
</dbReference>
<dbReference type="STRING" id="338966.Ppro_3590"/>
<gene>
    <name evidence="1" type="ordered locus">Ppro_3590</name>
</gene>
<protein>
    <submittedName>
        <fullName evidence="1">Response regulator receiver protein</fullName>
    </submittedName>
</protein>
<evidence type="ECO:0000313" key="1">
    <source>
        <dbReference type="EMBL" id="ABL01182.1"/>
    </source>
</evidence>
<proteinExistence type="predicted"/>
<keyword evidence="2" id="KW-1185">Reference proteome</keyword>
<dbReference type="Gene3D" id="3.40.50.2300">
    <property type="match status" value="1"/>
</dbReference>
<evidence type="ECO:0000313" key="2">
    <source>
        <dbReference type="Proteomes" id="UP000006732"/>
    </source>
</evidence>
<accession>A1AV11</accession>
<dbReference type="Proteomes" id="UP000006732">
    <property type="component" value="Chromosome"/>
</dbReference>
<reference evidence="1 2" key="1">
    <citation type="submission" date="2006-10" db="EMBL/GenBank/DDBJ databases">
        <title>Complete sequence of chromosome of Pelobacter propionicus DSM 2379.</title>
        <authorList>
            <consortium name="US DOE Joint Genome Institute"/>
            <person name="Copeland A."/>
            <person name="Lucas S."/>
            <person name="Lapidus A."/>
            <person name="Barry K."/>
            <person name="Detter J.C."/>
            <person name="Glavina del Rio T."/>
            <person name="Hammon N."/>
            <person name="Israni S."/>
            <person name="Dalin E."/>
            <person name="Tice H."/>
            <person name="Pitluck S."/>
            <person name="Saunders E."/>
            <person name="Brettin T."/>
            <person name="Bruce D."/>
            <person name="Han C."/>
            <person name="Tapia R."/>
            <person name="Schmutz J."/>
            <person name="Larimer F."/>
            <person name="Land M."/>
            <person name="Hauser L."/>
            <person name="Kyrpides N."/>
            <person name="Kim E."/>
            <person name="Lovley D."/>
            <person name="Richardson P."/>
        </authorList>
    </citation>
    <scope>NUCLEOTIDE SEQUENCE [LARGE SCALE GENOMIC DNA]</scope>
    <source>
        <strain evidence="2">DSM 2379 / NBRC 103807 / OttBd1</strain>
    </source>
</reference>